<dbReference type="Gene3D" id="3.30.70.120">
    <property type="match status" value="1"/>
</dbReference>
<dbReference type="PANTHER" id="PTHR35983:SF1">
    <property type="entry name" value="UPF0166 PROTEIN TM_0021"/>
    <property type="match status" value="1"/>
</dbReference>
<dbReference type="PANTHER" id="PTHR35983">
    <property type="entry name" value="UPF0166 PROTEIN TM_0021"/>
    <property type="match status" value="1"/>
</dbReference>
<dbReference type="Proteomes" id="UP000323505">
    <property type="component" value="Unassembled WGS sequence"/>
</dbReference>
<dbReference type="InterPro" id="IPR011322">
    <property type="entry name" value="N-reg_PII-like_a/b"/>
</dbReference>
<comment type="caution">
    <text evidence="2">The sequence shown here is derived from an EMBL/GenBank/DDBJ whole genome shotgun (WGS) entry which is preliminary data.</text>
</comment>
<sequence length="125" mass="13871">MKLHDSALRLTVLIGEDDQWRHRPLYHEIVRLAHEAGLAGATVLRGYEGFGTSSRVHTSRILSLTEDLPIAIVIVDAEEKVRAFLPQLDELIEEGLVVLDPVEVIRYAARSDAPEESQESGESGE</sequence>
<reference evidence="2 3" key="1">
    <citation type="submission" date="2019-08" db="EMBL/GenBank/DDBJ databases">
        <title>Actinomadura sp. nov. CYP1-5 isolated from mountain soil.</title>
        <authorList>
            <person name="Songsumanus A."/>
            <person name="Kuncharoen N."/>
            <person name="Kudo T."/>
            <person name="Yuki M."/>
            <person name="Igarashi Y."/>
            <person name="Tanasupawat S."/>
        </authorList>
    </citation>
    <scope>NUCLEOTIDE SEQUENCE [LARGE SCALE GENOMIC DNA]</scope>
    <source>
        <strain evidence="2 3">CYP1-5</strain>
    </source>
</reference>
<dbReference type="Pfam" id="PF02641">
    <property type="entry name" value="DUF190"/>
    <property type="match status" value="1"/>
</dbReference>
<evidence type="ECO:0000313" key="3">
    <source>
        <dbReference type="Proteomes" id="UP000323505"/>
    </source>
</evidence>
<comment type="similarity">
    <text evidence="1">Belongs to the UPF0166 family.</text>
</comment>
<accession>A0A5D3FAR7</accession>
<dbReference type="EMBL" id="VSRQ01000008">
    <property type="protein sequence ID" value="TYK44475.1"/>
    <property type="molecule type" value="Genomic_DNA"/>
</dbReference>
<dbReference type="SUPFAM" id="SSF54913">
    <property type="entry name" value="GlnB-like"/>
    <property type="match status" value="1"/>
</dbReference>
<evidence type="ECO:0000313" key="2">
    <source>
        <dbReference type="EMBL" id="TYK44475.1"/>
    </source>
</evidence>
<dbReference type="RefSeq" id="WP_148766600.1">
    <property type="nucleotide sequence ID" value="NZ_VSRQ01000008.1"/>
</dbReference>
<organism evidence="2 3">
    <name type="scientific">Actinomadura decatromicini</name>
    <dbReference type="NCBI Taxonomy" id="2604572"/>
    <lineage>
        <taxon>Bacteria</taxon>
        <taxon>Bacillati</taxon>
        <taxon>Actinomycetota</taxon>
        <taxon>Actinomycetes</taxon>
        <taxon>Streptosporangiales</taxon>
        <taxon>Thermomonosporaceae</taxon>
        <taxon>Actinomadura</taxon>
    </lineage>
</organism>
<dbReference type="AlphaFoldDB" id="A0A5D3FAR7"/>
<keyword evidence="3" id="KW-1185">Reference proteome</keyword>
<dbReference type="InterPro" id="IPR003793">
    <property type="entry name" value="UPF0166"/>
</dbReference>
<evidence type="ECO:0000256" key="1">
    <source>
        <dbReference type="ARBA" id="ARBA00010554"/>
    </source>
</evidence>
<protein>
    <submittedName>
        <fullName evidence="2">DUF190 domain-containing protein</fullName>
    </submittedName>
</protein>
<dbReference type="InterPro" id="IPR015867">
    <property type="entry name" value="N-reg_PII/ATP_PRibTrfase_C"/>
</dbReference>
<name>A0A5D3FAR7_9ACTN</name>
<gene>
    <name evidence="2" type="ORF">FXF68_33945</name>
</gene>
<proteinExistence type="inferred from homology"/>